<gene>
    <name evidence="1" type="ORF">QJS04_geneDACA013370</name>
</gene>
<dbReference type="AlphaFoldDB" id="A0AAV9A8J5"/>
<evidence type="ECO:0000313" key="2">
    <source>
        <dbReference type="Proteomes" id="UP001179952"/>
    </source>
</evidence>
<dbReference type="EMBL" id="JAUJYN010000011">
    <property type="protein sequence ID" value="KAK1260449.1"/>
    <property type="molecule type" value="Genomic_DNA"/>
</dbReference>
<keyword evidence="2" id="KW-1185">Reference proteome</keyword>
<dbReference type="Proteomes" id="UP001179952">
    <property type="component" value="Unassembled WGS sequence"/>
</dbReference>
<comment type="caution">
    <text evidence="1">The sequence shown here is derived from an EMBL/GenBank/DDBJ whole genome shotgun (WGS) entry which is preliminary data.</text>
</comment>
<evidence type="ECO:0000313" key="1">
    <source>
        <dbReference type="EMBL" id="KAK1260449.1"/>
    </source>
</evidence>
<sequence>MPPGRRPLSDAYDLVCAIEKETPCWMDPIEAYIETESSRPTKLRLRRGREIRSKTVCIP</sequence>
<protein>
    <submittedName>
        <fullName evidence="1">Uncharacterized protein</fullName>
    </submittedName>
</protein>
<name>A0AAV9A8J5_ACOGR</name>
<accession>A0AAV9A8J5</accession>
<reference evidence="1" key="1">
    <citation type="journal article" date="2023" name="Nat. Commun.">
        <title>Diploid and tetraploid genomes of Acorus and the evolution of monocots.</title>
        <authorList>
            <person name="Ma L."/>
            <person name="Liu K.W."/>
            <person name="Li Z."/>
            <person name="Hsiao Y.Y."/>
            <person name="Qi Y."/>
            <person name="Fu T."/>
            <person name="Tang G.D."/>
            <person name="Zhang D."/>
            <person name="Sun W.H."/>
            <person name="Liu D.K."/>
            <person name="Li Y."/>
            <person name="Chen G.Z."/>
            <person name="Liu X.D."/>
            <person name="Liao X.Y."/>
            <person name="Jiang Y.T."/>
            <person name="Yu X."/>
            <person name="Hao Y."/>
            <person name="Huang J."/>
            <person name="Zhao X.W."/>
            <person name="Ke S."/>
            <person name="Chen Y.Y."/>
            <person name="Wu W.L."/>
            <person name="Hsu J.L."/>
            <person name="Lin Y.F."/>
            <person name="Huang M.D."/>
            <person name="Li C.Y."/>
            <person name="Huang L."/>
            <person name="Wang Z.W."/>
            <person name="Zhao X."/>
            <person name="Zhong W.Y."/>
            <person name="Peng D.H."/>
            <person name="Ahmad S."/>
            <person name="Lan S."/>
            <person name="Zhang J.S."/>
            <person name="Tsai W.C."/>
            <person name="Van de Peer Y."/>
            <person name="Liu Z.J."/>
        </authorList>
    </citation>
    <scope>NUCLEOTIDE SEQUENCE</scope>
    <source>
        <strain evidence="1">SCP</strain>
    </source>
</reference>
<reference evidence="1" key="2">
    <citation type="submission" date="2023-06" db="EMBL/GenBank/DDBJ databases">
        <authorList>
            <person name="Ma L."/>
            <person name="Liu K.-W."/>
            <person name="Li Z."/>
            <person name="Hsiao Y.-Y."/>
            <person name="Qi Y."/>
            <person name="Fu T."/>
            <person name="Tang G."/>
            <person name="Zhang D."/>
            <person name="Sun W.-H."/>
            <person name="Liu D.-K."/>
            <person name="Li Y."/>
            <person name="Chen G.-Z."/>
            <person name="Liu X.-D."/>
            <person name="Liao X.-Y."/>
            <person name="Jiang Y.-T."/>
            <person name="Yu X."/>
            <person name="Hao Y."/>
            <person name="Huang J."/>
            <person name="Zhao X.-W."/>
            <person name="Ke S."/>
            <person name="Chen Y.-Y."/>
            <person name="Wu W.-L."/>
            <person name="Hsu J.-L."/>
            <person name="Lin Y.-F."/>
            <person name="Huang M.-D."/>
            <person name="Li C.-Y."/>
            <person name="Huang L."/>
            <person name="Wang Z.-W."/>
            <person name="Zhao X."/>
            <person name="Zhong W.-Y."/>
            <person name="Peng D.-H."/>
            <person name="Ahmad S."/>
            <person name="Lan S."/>
            <person name="Zhang J.-S."/>
            <person name="Tsai W.-C."/>
            <person name="Van De Peer Y."/>
            <person name="Liu Z.-J."/>
        </authorList>
    </citation>
    <scope>NUCLEOTIDE SEQUENCE</scope>
    <source>
        <strain evidence="1">SCP</strain>
        <tissue evidence="1">Leaves</tissue>
    </source>
</reference>
<proteinExistence type="predicted"/>
<organism evidence="1 2">
    <name type="scientific">Acorus gramineus</name>
    <name type="common">Dwarf sweet flag</name>
    <dbReference type="NCBI Taxonomy" id="55184"/>
    <lineage>
        <taxon>Eukaryota</taxon>
        <taxon>Viridiplantae</taxon>
        <taxon>Streptophyta</taxon>
        <taxon>Embryophyta</taxon>
        <taxon>Tracheophyta</taxon>
        <taxon>Spermatophyta</taxon>
        <taxon>Magnoliopsida</taxon>
        <taxon>Liliopsida</taxon>
        <taxon>Acoraceae</taxon>
        <taxon>Acorus</taxon>
    </lineage>
</organism>